<reference evidence="2" key="2">
    <citation type="submission" date="2020-09" db="EMBL/GenBank/DDBJ databases">
        <authorList>
            <person name="Sun Q."/>
            <person name="Zhou Y."/>
        </authorList>
    </citation>
    <scope>NUCLEOTIDE SEQUENCE</scope>
    <source>
        <strain evidence="2">CGMCC 1.7081</strain>
    </source>
</reference>
<dbReference type="EMBL" id="BNAP01000016">
    <property type="protein sequence ID" value="GHG96279.1"/>
    <property type="molecule type" value="Genomic_DNA"/>
</dbReference>
<reference evidence="2" key="1">
    <citation type="journal article" date="2014" name="Int. J. Syst. Evol. Microbiol.">
        <title>Complete genome sequence of Corynebacterium casei LMG S-19264T (=DSM 44701T), isolated from a smear-ripened cheese.</title>
        <authorList>
            <consortium name="US DOE Joint Genome Institute (JGI-PGF)"/>
            <person name="Walter F."/>
            <person name="Albersmeier A."/>
            <person name="Kalinowski J."/>
            <person name="Ruckert C."/>
        </authorList>
    </citation>
    <scope>NUCLEOTIDE SEQUENCE</scope>
    <source>
        <strain evidence="2">CGMCC 1.7081</strain>
    </source>
</reference>
<dbReference type="Pfam" id="PF13610">
    <property type="entry name" value="DDE_Tnp_IS240"/>
    <property type="match status" value="1"/>
</dbReference>
<dbReference type="Proteomes" id="UP000611500">
    <property type="component" value="Unassembled WGS sequence"/>
</dbReference>
<proteinExistence type="predicted"/>
<gene>
    <name evidence="2" type="ORF">GCM10010961_30550</name>
</gene>
<protein>
    <recommendedName>
        <fullName evidence="1">DDE domain-containing protein</fullName>
    </recommendedName>
</protein>
<feature type="domain" description="DDE" evidence="1">
    <location>
        <begin position="3"/>
        <end position="66"/>
    </location>
</feature>
<keyword evidence="3" id="KW-1185">Reference proteome</keyword>
<dbReference type="AlphaFoldDB" id="A0A8J3H7U7"/>
<name>A0A8J3H7U7_9RHOB</name>
<organism evidence="2 3">
    <name type="scientific">Pseudodonghicola xiamenensis</name>
    <dbReference type="NCBI Taxonomy" id="337702"/>
    <lineage>
        <taxon>Bacteria</taxon>
        <taxon>Pseudomonadati</taxon>
        <taxon>Pseudomonadota</taxon>
        <taxon>Alphaproteobacteria</taxon>
        <taxon>Rhodobacterales</taxon>
        <taxon>Paracoccaceae</taxon>
        <taxon>Pseudodonghicola</taxon>
    </lineage>
</organism>
<evidence type="ECO:0000313" key="3">
    <source>
        <dbReference type="Proteomes" id="UP000611500"/>
    </source>
</evidence>
<dbReference type="InterPro" id="IPR032874">
    <property type="entry name" value="DDE_dom"/>
</dbReference>
<comment type="caution">
    <text evidence="2">The sequence shown here is derived from an EMBL/GenBank/DDBJ whole genome shotgun (WGS) entry which is preliminary data.</text>
</comment>
<sequence>MKAITKFTDSRRTIEVRQVTHLNDILEQDHRFIKRIARPMMGLKAFHPATATIVGIETAHMIRKGQLPATGATAAESFAGLAA</sequence>
<evidence type="ECO:0000313" key="2">
    <source>
        <dbReference type="EMBL" id="GHG96279.1"/>
    </source>
</evidence>
<evidence type="ECO:0000259" key="1">
    <source>
        <dbReference type="Pfam" id="PF13610"/>
    </source>
</evidence>
<accession>A0A8J3H7U7</accession>